<protein>
    <recommendedName>
        <fullName evidence="4">PGG domain-containing protein</fullName>
    </recommendedName>
</protein>
<evidence type="ECO:0000313" key="3">
    <source>
        <dbReference type="Proteomes" id="UP000323000"/>
    </source>
</evidence>
<organism evidence="2 3">
    <name type="scientific">Acer yangbiense</name>
    <dbReference type="NCBI Taxonomy" id="1000413"/>
    <lineage>
        <taxon>Eukaryota</taxon>
        <taxon>Viridiplantae</taxon>
        <taxon>Streptophyta</taxon>
        <taxon>Embryophyta</taxon>
        <taxon>Tracheophyta</taxon>
        <taxon>Spermatophyta</taxon>
        <taxon>Magnoliopsida</taxon>
        <taxon>eudicotyledons</taxon>
        <taxon>Gunneridae</taxon>
        <taxon>Pentapetalae</taxon>
        <taxon>rosids</taxon>
        <taxon>malvids</taxon>
        <taxon>Sapindales</taxon>
        <taxon>Sapindaceae</taxon>
        <taxon>Hippocastanoideae</taxon>
        <taxon>Acereae</taxon>
        <taxon>Acer</taxon>
    </lineage>
</organism>
<keyword evidence="1" id="KW-0472">Membrane</keyword>
<evidence type="ECO:0008006" key="4">
    <source>
        <dbReference type="Google" id="ProtNLM"/>
    </source>
</evidence>
<feature type="transmembrane region" description="Helical" evidence="1">
    <location>
        <begin position="116"/>
        <end position="135"/>
    </location>
</feature>
<gene>
    <name evidence="2" type="ORF">EZV62_020430</name>
</gene>
<feature type="transmembrane region" description="Helical" evidence="1">
    <location>
        <begin position="155"/>
        <end position="178"/>
    </location>
</feature>
<dbReference type="Proteomes" id="UP000323000">
    <property type="component" value="Chromosome 9"/>
</dbReference>
<keyword evidence="1" id="KW-0812">Transmembrane</keyword>
<comment type="caution">
    <text evidence="2">The sequence shown here is derived from an EMBL/GenBank/DDBJ whole genome shotgun (WGS) entry which is preliminary data.</text>
</comment>
<evidence type="ECO:0000313" key="2">
    <source>
        <dbReference type="EMBL" id="TXG55174.1"/>
    </source>
</evidence>
<feature type="transmembrane region" description="Helical" evidence="1">
    <location>
        <begin position="185"/>
        <end position="205"/>
    </location>
</feature>
<dbReference type="AlphaFoldDB" id="A0A5C7HDU3"/>
<name>A0A5C7HDU3_9ROSI</name>
<accession>A0A5C7HDU3</accession>
<dbReference type="EMBL" id="VAHF01000009">
    <property type="protein sequence ID" value="TXG55174.1"/>
    <property type="molecule type" value="Genomic_DNA"/>
</dbReference>
<proteinExistence type="predicted"/>
<sequence>MNIKDINRSNSRQCPFSNLMRCFVTISGSKLNFKISMVVQEIFNVLNHIVNFIFGNRKSPAKIYYIKSIRLHQHRTSGIRIFSRWCIRRHHHSSSTKRPRIKYKPQFRTQDLTNTINNLFVVAALLVDAAFIGALQMPLKGDNVDQEDKDLLGKYVLTTIITMNLSVTAALTLCLALLLDTNLALILVSIAFLLLELAFAFVGYARF</sequence>
<reference evidence="3" key="1">
    <citation type="journal article" date="2019" name="Gigascience">
        <title>De novo genome assembly of the endangered Acer yangbiense, a plant species with extremely small populations endemic to Yunnan Province, China.</title>
        <authorList>
            <person name="Yang J."/>
            <person name="Wariss H.M."/>
            <person name="Tao L."/>
            <person name="Zhang R."/>
            <person name="Yun Q."/>
            <person name="Hollingsworth P."/>
            <person name="Dao Z."/>
            <person name="Luo G."/>
            <person name="Guo H."/>
            <person name="Ma Y."/>
            <person name="Sun W."/>
        </authorList>
    </citation>
    <scope>NUCLEOTIDE SEQUENCE [LARGE SCALE GENOMIC DNA]</scope>
    <source>
        <strain evidence="3">cv. Malutang</strain>
    </source>
</reference>
<evidence type="ECO:0000256" key="1">
    <source>
        <dbReference type="SAM" id="Phobius"/>
    </source>
</evidence>
<keyword evidence="3" id="KW-1185">Reference proteome</keyword>
<keyword evidence="1" id="KW-1133">Transmembrane helix</keyword>